<dbReference type="EC" id="3.1.-.-" evidence="1"/>
<gene>
    <name evidence="1" type="primary">besA_2</name>
    <name evidence="1" type="ORF">ERS852510_04164</name>
</gene>
<organism evidence="1 2">
    <name type="scientific">Bacteroides uniformis</name>
    <dbReference type="NCBI Taxonomy" id="820"/>
    <lineage>
        <taxon>Bacteria</taxon>
        <taxon>Pseudomonadati</taxon>
        <taxon>Bacteroidota</taxon>
        <taxon>Bacteroidia</taxon>
        <taxon>Bacteroidales</taxon>
        <taxon>Bacteroidaceae</taxon>
        <taxon>Bacteroides</taxon>
    </lineage>
</organism>
<reference evidence="1 2" key="1">
    <citation type="submission" date="2015-09" db="EMBL/GenBank/DDBJ databases">
        <authorList>
            <consortium name="Pathogen Informatics"/>
        </authorList>
    </citation>
    <scope>NUCLEOTIDE SEQUENCE [LARGE SCALE GENOMIC DNA]</scope>
    <source>
        <strain evidence="1 2">2789STDY5834898</strain>
    </source>
</reference>
<dbReference type="PANTHER" id="PTHR48098">
    <property type="entry name" value="ENTEROCHELIN ESTERASE-RELATED"/>
    <property type="match status" value="1"/>
</dbReference>
<accession>A0A174VPB6</accession>
<dbReference type="AlphaFoldDB" id="A0A174VPB6"/>
<dbReference type="Gene3D" id="3.40.50.1820">
    <property type="entry name" value="alpha/beta hydrolase"/>
    <property type="match status" value="1"/>
</dbReference>
<dbReference type="Pfam" id="PF00756">
    <property type="entry name" value="Esterase"/>
    <property type="match status" value="1"/>
</dbReference>
<keyword evidence="1" id="KW-0378">Hydrolase</keyword>
<evidence type="ECO:0000313" key="2">
    <source>
        <dbReference type="Proteomes" id="UP000095766"/>
    </source>
</evidence>
<dbReference type="InterPro" id="IPR029058">
    <property type="entry name" value="AB_hydrolase_fold"/>
</dbReference>
<dbReference type="PANTHER" id="PTHR48098:SF6">
    <property type="entry name" value="FERRI-BACILLIBACTIN ESTERASE BESA"/>
    <property type="match status" value="1"/>
</dbReference>
<dbReference type="EMBL" id="CZAO01000036">
    <property type="protein sequence ID" value="CUQ36623.1"/>
    <property type="molecule type" value="Genomic_DNA"/>
</dbReference>
<dbReference type="Proteomes" id="UP000095766">
    <property type="component" value="Unassembled WGS sequence"/>
</dbReference>
<proteinExistence type="predicted"/>
<protein>
    <submittedName>
        <fullName evidence="1">Ferri-bacillibactin esterase BesA</fullName>
        <ecNumber evidence="1">3.1.-.-</ecNumber>
    </submittedName>
</protein>
<evidence type="ECO:0000313" key="1">
    <source>
        <dbReference type="EMBL" id="CUQ36623.1"/>
    </source>
</evidence>
<name>A0A174VPB6_BACUN</name>
<dbReference type="InterPro" id="IPR000801">
    <property type="entry name" value="Esterase-like"/>
</dbReference>
<sequence>MHDGQMLFDAASTWNKVEWGVDEVLGELLEEEKIRPCIVVGIANIAQSRYEDYFPQKALKYLPNGNIPENIHFNADNYLRFLVEEVKPFIDKEYSTNKGVEHTFVMGSSMGGLISLYAICEYPEIFGGAACLSTHLTMIISSTQPTKEQTDLWFSAFESYLADHLPKANSRLIYMDRGDATLDAFYPPYQDKLDKLMKEKGWTKPMWISKVFPGAAHIETDWMKRLEYPVKFLIGTER</sequence>
<dbReference type="InterPro" id="IPR050583">
    <property type="entry name" value="Mycobacterial_A85_antigen"/>
</dbReference>
<dbReference type="SUPFAM" id="SSF53474">
    <property type="entry name" value="alpha/beta-Hydrolases"/>
    <property type="match status" value="1"/>
</dbReference>
<dbReference type="GO" id="GO:0016787">
    <property type="term" value="F:hydrolase activity"/>
    <property type="evidence" value="ECO:0007669"/>
    <property type="project" value="UniProtKB-KW"/>
</dbReference>